<keyword evidence="1" id="KW-0132">Cell division</keyword>
<sequence>DRFGKLLYVPLPSPDDRVKILKTLAKGRPIDASVDLSAIGRMEDCENFSGADLAALVRFCSLY</sequence>
<organism evidence="1 2">
    <name type="scientific">Trifolium medium</name>
    <dbReference type="NCBI Taxonomy" id="97028"/>
    <lineage>
        <taxon>Eukaryota</taxon>
        <taxon>Viridiplantae</taxon>
        <taxon>Streptophyta</taxon>
        <taxon>Embryophyta</taxon>
        <taxon>Tracheophyta</taxon>
        <taxon>Spermatophyta</taxon>
        <taxon>Magnoliopsida</taxon>
        <taxon>eudicotyledons</taxon>
        <taxon>Gunneridae</taxon>
        <taxon>Pentapetalae</taxon>
        <taxon>rosids</taxon>
        <taxon>fabids</taxon>
        <taxon>Fabales</taxon>
        <taxon>Fabaceae</taxon>
        <taxon>Papilionoideae</taxon>
        <taxon>50 kb inversion clade</taxon>
        <taxon>NPAAA clade</taxon>
        <taxon>Hologalegina</taxon>
        <taxon>IRL clade</taxon>
        <taxon>Trifolieae</taxon>
        <taxon>Trifolium</taxon>
    </lineage>
</organism>
<dbReference type="Gene3D" id="1.10.8.60">
    <property type="match status" value="1"/>
</dbReference>
<proteinExistence type="predicted"/>
<feature type="non-terminal residue" evidence="1">
    <location>
        <position position="1"/>
    </location>
</feature>
<dbReference type="SUPFAM" id="SSF52540">
    <property type="entry name" value="P-loop containing nucleoside triphosphate hydrolases"/>
    <property type="match status" value="1"/>
</dbReference>
<dbReference type="EMBL" id="LXQA010232972">
    <property type="protein sequence ID" value="MCI36352.1"/>
    <property type="molecule type" value="Genomic_DNA"/>
</dbReference>
<dbReference type="InterPro" id="IPR055278">
    <property type="entry name" value="CDC48c"/>
</dbReference>
<protein>
    <submittedName>
        <fullName evidence="1">Cell division control protein 48 C-like</fullName>
    </submittedName>
</protein>
<dbReference type="InterPro" id="IPR027417">
    <property type="entry name" value="P-loop_NTPase"/>
</dbReference>
<keyword evidence="1" id="KW-0131">Cell cycle</keyword>
<comment type="caution">
    <text evidence="1">The sequence shown here is derived from an EMBL/GenBank/DDBJ whole genome shotgun (WGS) entry which is preliminary data.</text>
</comment>
<dbReference type="GO" id="GO:0051301">
    <property type="term" value="P:cell division"/>
    <property type="evidence" value="ECO:0007669"/>
    <property type="project" value="UniProtKB-KW"/>
</dbReference>
<evidence type="ECO:0000313" key="1">
    <source>
        <dbReference type="EMBL" id="MCI36352.1"/>
    </source>
</evidence>
<name>A0A392RJL5_9FABA</name>
<dbReference type="PANTHER" id="PTHR48470:SF1">
    <property type="entry name" value="CELL DIVISION CONTROL PROTEIN 48 C ISOFORM 1"/>
    <property type="match status" value="1"/>
</dbReference>
<reference evidence="1 2" key="1">
    <citation type="journal article" date="2018" name="Front. Plant Sci.">
        <title>Red Clover (Trifolium pratense) and Zigzag Clover (T. medium) - A Picture of Genomic Similarities and Differences.</title>
        <authorList>
            <person name="Dluhosova J."/>
            <person name="Istvanek J."/>
            <person name="Nedelnik J."/>
            <person name="Repkova J."/>
        </authorList>
    </citation>
    <scope>NUCLEOTIDE SEQUENCE [LARGE SCALE GENOMIC DNA]</scope>
    <source>
        <strain evidence="2">cv. 10/8</strain>
        <tissue evidence="1">Leaf</tissue>
    </source>
</reference>
<dbReference type="Proteomes" id="UP000265520">
    <property type="component" value="Unassembled WGS sequence"/>
</dbReference>
<keyword evidence="2" id="KW-1185">Reference proteome</keyword>
<dbReference type="AlphaFoldDB" id="A0A392RJL5"/>
<accession>A0A392RJL5</accession>
<dbReference type="GO" id="GO:0016887">
    <property type="term" value="F:ATP hydrolysis activity"/>
    <property type="evidence" value="ECO:0007669"/>
    <property type="project" value="InterPro"/>
</dbReference>
<dbReference type="PANTHER" id="PTHR48470">
    <property type="entry name" value="CELL DIVISION CONTROL PROTEIN 48 C ISOFORM 1"/>
    <property type="match status" value="1"/>
</dbReference>
<evidence type="ECO:0000313" key="2">
    <source>
        <dbReference type="Proteomes" id="UP000265520"/>
    </source>
</evidence>